<comment type="caution">
    <text evidence="5">The sequence shown here is derived from an EMBL/GenBank/DDBJ whole genome shotgun (WGS) entry which is preliminary data.</text>
</comment>
<keyword evidence="2" id="KW-0378">Hydrolase</keyword>
<dbReference type="STRING" id="61395.A0A1Y1W5V1"/>
<evidence type="ECO:0000259" key="4">
    <source>
        <dbReference type="Pfam" id="PF01156"/>
    </source>
</evidence>
<name>A0A1Y1W5V1_9FUNG</name>
<dbReference type="Proteomes" id="UP000193922">
    <property type="component" value="Unassembled WGS sequence"/>
</dbReference>
<dbReference type="OrthoDB" id="5783963at2759"/>
<keyword evidence="6" id="KW-1185">Reference proteome</keyword>
<evidence type="ECO:0000256" key="3">
    <source>
        <dbReference type="ARBA" id="ARBA00023295"/>
    </source>
</evidence>
<organism evidence="5 6">
    <name type="scientific">Linderina pennispora</name>
    <dbReference type="NCBI Taxonomy" id="61395"/>
    <lineage>
        <taxon>Eukaryota</taxon>
        <taxon>Fungi</taxon>
        <taxon>Fungi incertae sedis</taxon>
        <taxon>Zoopagomycota</taxon>
        <taxon>Kickxellomycotina</taxon>
        <taxon>Kickxellomycetes</taxon>
        <taxon>Kickxellales</taxon>
        <taxon>Kickxellaceae</taxon>
        <taxon>Linderina</taxon>
    </lineage>
</organism>
<keyword evidence="3" id="KW-0326">Glycosidase</keyword>
<evidence type="ECO:0000313" key="6">
    <source>
        <dbReference type="Proteomes" id="UP000193922"/>
    </source>
</evidence>
<dbReference type="InterPro" id="IPR036452">
    <property type="entry name" value="Ribo_hydro-like"/>
</dbReference>
<dbReference type="Gene3D" id="3.90.245.10">
    <property type="entry name" value="Ribonucleoside hydrolase-like"/>
    <property type="match status" value="1"/>
</dbReference>
<evidence type="ECO:0000313" key="5">
    <source>
        <dbReference type="EMBL" id="ORX68738.1"/>
    </source>
</evidence>
<dbReference type="SUPFAM" id="SSF53590">
    <property type="entry name" value="Nucleoside hydrolase"/>
    <property type="match status" value="1"/>
</dbReference>
<reference evidence="5 6" key="1">
    <citation type="submission" date="2016-07" db="EMBL/GenBank/DDBJ databases">
        <title>Pervasive Adenine N6-methylation of Active Genes in Fungi.</title>
        <authorList>
            <consortium name="DOE Joint Genome Institute"/>
            <person name="Mondo S.J."/>
            <person name="Dannebaum R.O."/>
            <person name="Kuo R.C."/>
            <person name="Labutti K."/>
            <person name="Haridas S."/>
            <person name="Kuo A."/>
            <person name="Salamov A."/>
            <person name="Ahrendt S.R."/>
            <person name="Lipzen A."/>
            <person name="Sullivan W."/>
            <person name="Andreopoulos W.B."/>
            <person name="Clum A."/>
            <person name="Lindquist E."/>
            <person name="Daum C."/>
            <person name="Ramamoorthy G.K."/>
            <person name="Gryganskyi A."/>
            <person name="Culley D."/>
            <person name="Magnuson J.K."/>
            <person name="James T.Y."/>
            <person name="O'Malley M.A."/>
            <person name="Stajich J.E."/>
            <person name="Spatafora J.W."/>
            <person name="Visel A."/>
            <person name="Grigoriev I.V."/>
        </authorList>
    </citation>
    <scope>NUCLEOTIDE SEQUENCE [LARGE SCALE GENOMIC DNA]</scope>
    <source>
        <strain evidence="5 6">ATCC 12442</strain>
    </source>
</reference>
<dbReference type="RefSeq" id="XP_040742520.1">
    <property type="nucleotide sequence ID" value="XM_040887947.1"/>
</dbReference>
<dbReference type="CDD" id="cd02651">
    <property type="entry name" value="nuc_hydro_IU_UC_XIUA"/>
    <property type="match status" value="1"/>
</dbReference>
<dbReference type="GO" id="GO:0005829">
    <property type="term" value="C:cytosol"/>
    <property type="evidence" value="ECO:0007669"/>
    <property type="project" value="TreeGrafter"/>
</dbReference>
<comment type="similarity">
    <text evidence="1">Belongs to the IUNH family.</text>
</comment>
<dbReference type="GeneID" id="63804595"/>
<gene>
    <name evidence="5" type="ORF">DL89DRAFT_268515</name>
</gene>
<accession>A0A1Y1W5V1</accession>
<dbReference type="EMBL" id="MCFD01000009">
    <property type="protein sequence ID" value="ORX68738.1"/>
    <property type="molecule type" value="Genomic_DNA"/>
</dbReference>
<protein>
    <submittedName>
        <fullName evidence="5">Uridine nucleosidase</fullName>
    </submittedName>
</protein>
<dbReference type="GO" id="GO:0008477">
    <property type="term" value="F:purine nucleosidase activity"/>
    <property type="evidence" value="ECO:0007669"/>
    <property type="project" value="TreeGrafter"/>
</dbReference>
<dbReference type="InterPro" id="IPR001910">
    <property type="entry name" value="Inosine/uridine_hydrolase_dom"/>
</dbReference>
<evidence type="ECO:0000256" key="2">
    <source>
        <dbReference type="ARBA" id="ARBA00022801"/>
    </source>
</evidence>
<evidence type="ECO:0000256" key="1">
    <source>
        <dbReference type="ARBA" id="ARBA00009176"/>
    </source>
</evidence>
<dbReference type="InterPro" id="IPR023186">
    <property type="entry name" value="IUNH"/>
</dbReference>
<sequence length="327" mass="35031">MTASNPTPVWLDCDVGHDDALALLLAAYHPQIKLLGISAVAGNASLRNTTANAIRVLQAAGIEGVKVYPGASKPLVKPSEHAADIHGESGLDGTDLLPEPDYEKYLGTDKKAIEAIRDVLMTSEEPVTIVAVGPLTNIALLVSVYPEVVPKIHMLSVMGGAIALGNTTAAAEFNIYFDPEAAQIVLQAGIGHIAMVPLDVTHTVLASKAVIERINKEVAEPKFAKLLTDLLWFFGSTYEDVFGEKDGAPLHDPVAMAYVFMRDAFSERFMHVSVDCSQGPCNGRTVCDVKNKSKLEPNCYITTAVDVDRFWDVMIGALVEAAKSSTI</sequence>
<feature type="domain" description="Inosine/uridine-preferring nucleoside hydrolase" evidence="4">
    <location>
        <begin position="9"/>
        <end position="312"/>
    </location>
</feature>
<proteinExistence type="inferred from homology"/>
<dbReference type="PANTHER" id="PTHR12304">
    <property type="entry name" value="INOSINE-URIDINE PREFERRING NUCLEOSIDE HYDROLASE"/>
    <property type="match status" value="1"/>
</dbReference>
<dbReference type="PANTHER" id="PTHR12304:SF4">
    <property type="entry name" value="URIDINE NUCLEOSIDASE"/>
    <property type="match status" value="1"/>
</dbReference>
<dbReference type="AlphaFoldDB" id="A0A1Y1W5V1"/>
<dbReference type="Pfam" id="PF01156">
    <property type="entry name" value="IU_nuc_hydro"/>
    <property type="match status" value="1"/>
</dbReference>
<dbReference type="GO" id="GO:0006152">
    <property type="term" value="P:purine nucleoside catabolic process"/>
    <property type="evidence" value="ECO:0007669"/>
    <property type="project" value="TreeGrafter"/>
</dbReference>